<dbReference type="InterPro" id="IPR050297">
    <property type="entry name" value="LipidA_mod_glycosyltrf_83"/>
</dbReference>
<dbReference type="Proteomes" id="UP000254374">
    <property type="component" value="Unassembled WGS sequence"/>
</dbReference>
<dbReference type="GO" id="GO:0009103">
    <property type="term" value="P:lipopolysaccharide biosynthetic process"/>
    <property type="evidence" value="ECO:0007669"/>
    <property type="project" value="UniProtKB-ARBA"/>
</dbReference>
<feature type="transmembrane region" description="Helical" evidence="8">
    <location>
        <begin position="55"/>
        <end position="79"/>
    </location>
</feature>
<dbReference type="EMBL" id="FTNL01000009">
    <property type="protein sequence ID" value="SIR25811.1"/>
    <property type="molecule type" value="Genomic_DNA"/>
</dbReference>
<keyword evidence="12" id="KW-1185">Reference proteome</keyword>
<evidence type="ECO:0000313" key="12">
    <source>
        <dbReference type="Proteomes" id="UP000186808"/>
    </source>
</evidence>
<evidence type="ECO:0000259" key="9">
    <source>
        <dbReference type="Pfam" id="PF13231"/>
    </source>
</evidence>
<evidence type="ECO:0000256" key="4">
    <source>
        <dbReference type="ARBA" id="ARBA00022679"/>
    </source>
</evidence>
<evidence type="ECO:0000313" key="13">
    <source>
        <dbReference type="Proteomes" id="UP000254374"/>
    </source>
</evidence>
<feature type="transmembrane region" description="Helical" evidence="8">
    <location>
        <begin position="342"/>
        <end position="358"/>
    </location>
</feature>
<dbReference type="PANTHER" id="PTHR33908:SF11">
    <property type="entry name" value="MEMBRANE PROTEIN"/>
    <property type="match status" value="1"/>
</dbReference>
<dbReference type="AlphaFoldDB" id="A0A377GGV6"/>
<gene>
    <name evidence="11" type="ORF">NCTC11401_00865</name>
    <name evidence="10" type="ORF">SAMN05421777_10919</name>
</gene>
<feature type="transmembrane region" description="Helical" evidence="8">
    <location>
        <begin position="234"/>
        <end position="253"/>
    </location>
</feature>
<evidence type="ECO:0000256" key="6">
    <source>
        <dbReference type="ARBA" id="ARBA00022989"/>
    </source>
</evidence>
<keyword evidence="7 8" id="KW-0472">Membrane</keyword>
<organism evidence="11 13">
    <name type="scientific">Fluoribacter gormanii</name>
    <dbReference type="NCBI Taxonomy" id="464"/>
    <lineage>
        <taxon>Bacteria</taxon>
        <taxon>Pseudomonadati</taxon>
        <taxon>Pseudomonadota</taxon>
        <taxon>Gammaproteobacteria</taxon>
        <taxon>Legionellales</taxon>
        <taxon>Legionellaceae</taxon>
        <taxon>Fluoribacter</taxon>
    </lineage>
</organism>
<sequence length="511" mass="59911">MSLVIKDNHCYENESTKKNSPMDIEPGNGYPSEKRANNRISSWDFFSSRSVNLLLTLYFTTLLLLAPINILSLDTYYYWDWSRHLALSYYDGSPMIAYFIRFATSLFGNNLFALSFIGITCIAFTSGIIYKSARFFLSREASCMAMLAWLFSPLVTLDILKQTTYDTPLALFWSLTLYYTIKFIKTNRIRELYLIGISAGLMMLSKYSGIVLIFSLLIFLIFSTYRSIFKSKHFYFAAILAIIIFSPVIFWNYQNHWQSFIYQLTTHKLHPGVNPFYHTVKTFFTSFVPALNIMLLPPFLVRNQNLDEKSASIVTLCRTICITFLCFYLYTASQAEIREFWLTPYLISSAILLGYWLITFHYRKFAILLLTLYAIISLCILIDNTSKFNFIKSKKLIFYHLIQKFNASHPELPDTVFTSGWFTARMLFFLQNKPIIYTLGCGTAQNQYALWNVNINKKIADKTLKEILYIDRYDRQSCLKQYFDQCQKIPTHMHPFRHKEYALNVYKCRNF</sequence>
<evidence type="ECO:0000313" key="11">
    <source>
        <dbReference type="EMBL" id="STO24059.1"/>
    </source>
</evidence>
<evidence type="ECO:0000256" key="1">
    <source>
        <dbReference type="ARBA" id="ARBA00004651"/>
    </source>
</evidence>
<evidence type="ECO:0000256" key="8">
    <source>
        <dbReference type="SAM" id="Phobius"/>
    </source>
</evidence>
<evidence type="ECO:0000256" key="3">
    <source>
        <dbReference type="ARBA" id="ARBA00022676"/>
    </source>
</evidence>
<evidence type="ECO:0000256" key="7">
    <source>
        <dbReference type="ARBA" id="ARBA00023136"/>
    </source>
</evidence>
<dbReference type="Pfam" id="PF13231">
    <property type="entry name" value="PMT_2"/>
    <property type="match status" value="1"/>
</dbReference>
<dbReference type="STRING" id="464.Lgor_1989"/>
<reference evidence="11 13" key="2">
    <citation type="submission" date="2018-06" db="EMBL/GenBank/DDBJ databases">
        <authorList>
            <consortium name="Pathogen Informatics"/>
            <person name="Doyle S."/>
        </authorList>
    </citation>
    <scope>NUCLEOTIDE SEQUENCE [LARGE SCALE GENOMIC DNA]</scope>
    <source>
        <strain evidence="11 13">NCTC11401</strain>
    </source>
</reference>
<keyword evidence="4" id="KW-0808">Transferase</keyword>
<keyword evidence="2" id="KW-1003">Cell membrane</keyword>
<keyword evidence="6 8" id="KW-1133">Transmembrane helix</keyword>
<name>A0A377GGV6_9GAMM</name>
<dbReference type="InterPro" id="IPR038731">
    <property type="entry name" value="RgtA/B/C-like"/>
</dbReference>
<proteinExistence type="predicted"/>
<evidence type="ECO:0000256" key="2">
    <source>
        <dbReference type="ARBA" id="ARBA00022475"/>
    </source>
</evidence>
<protein>
    <submittedName>
        <fullName evidence="10">Dolichyl-phosphate-mannose-protein mannosyltransferase</fullName>
    </submittedName>
</protein>
<evidence type="ECO:0000256" key="5">
    <source>
        <dbReference type="ARBA" id="ARBA00022692"/>
    </source>
</evidence>
<feature type="domain" description="Glycosyltransferase RgtA/B/C/D-like" evidence="9">
    <location>
        <begin position="92"/>
        <end position="251"/>
    </location>
</feature>
<reference evidence="10 12" key="1">
    <citation type="submission" date="2017-01" db="EMBL/GenBank/DDBJ databases">
        <authorList>
            <person name="Varghese N."/>
            <person name="Submissions S."/>
        </authorList>
    </citation>
    <scope>NUCLEOTIDE SEQUENCE [LARGE SCALE GENOMIC DNA]</scope>
    <source>
        <strain evidence="10 12">ATCC 33342</strain>
    </source>
</reference>
<keyword evidence="3 10" id="KW-0328">Glycosyltransferase</keyword>
<feature type="transmembrane region" description="Helical" evidence="8">
    <location>
        <begin position="192"/>
        <end position="222"/>
    </location>
</feature>
<keyword evidence="5 8" id="KW-0812">Transmembrane</keyword>
<feature type="transmembrane region" description="Helical" evidence="8">
    <location>
        <begin position="365"/>
        <end position="383"/>
    </location>
</feature>
<dbReference type="RefSeq" id="WP_238587876.1">
    <property type="nucleotide sequence ID" value="NZ_CAAAIX010000008.1"/>
</dbReference>
<dbReference type="PANTHER" id="PTHR33908">
    <property type="entry name" value="MANNOSYLTRANSFERASE YKCB-RELATED"/>
    <property type="match status" value="1"/>
</dbReference>
<feature type="transmembrane region" description="Helical" evidence="8">
    <location>
        <begin position="283"/>
        <end position="301"/>
    </location>
</feature>
<dbReference type="GO" id="GO:0005886">
    <property type="term" value="C:plasma membrane"/>
    <property type="evidence" value="ECO:0007669"/>
    <property type="project" value="UniProtKB-SubCell"/>
</dbReference>
<comment type="subcellular location">
    <subcellularLocation>
        <location evidence="1">Cell membrane</location>
        <topology evidence="1">Multi-pass membrane protein</topology>
    </subcellularLocation>
</comment>
<dbReference type="EMBL" id="UGGV01000001">
    <property type="protein sequence ID" value="STO24059.1"/>
    <property type="molecule type" value="Genomic_DNA"/>
</dbReference>
<feature type="transmembrane region" description="Helical" evidence="8">
    <location>
        <begin position="142"/>
        <end position="160"/>
    </location>
</feature>
<dbReference type="GO" id="GO:0016763">
    <property type="term" value="F:pentosyltransferase activity"/>
    <property type="evidence" value="ECO:0007669"/>
    <property type="project" value="TreeGrafter"/>
</dbReference>
<feature type="transmembrane region" description="Helical" evidence="8">
    <location>
        <begin position="313"/>
        <end position="330"/>
    </location>
</feature>
<dbReference type="Proteomes" id="UP000186808">
    <property type="component" value="Unassembled WGS sequence"/>
</dbReference>
<evidence type="ECO:0000313" key="10">
    <source>
        <dbReference type="EMBL" id="SIR25811.1"/>
    </source>
</evidence>
<accession>A0A377GGV6</accession>
<feature type="transmembrane region" description="Helical" evidence="8">
    <location>
        <begin position="111"/>
        <end position="130"/>
    </location>
</feature>